<evidence type="ECO:0000313" key="2">
    <source>
        <dbReference type="Proteomes" id="UP000192368"/>
    </source>
</evidence>
<reference evidence="2" key="1">
    <citation type="submission" date="2017-04" db="EMBL/GenBank/DDBJ databases">
        <authorList>
            <person name="Varghese N."/>
            <person name="Submissions S."/>
        </authorList>
    </citation>
    <scope>NUCLEOTIDE SEQUENCE [LARGE SCALE GENOMIC DNA]</scope>
    <source>
        <strain evidence="2">DSM 20463</strain>
    </source>
</reference>
<dbReference type="STRING" id="573058.SAMN00017477_1031"/>
<name>A0A1W1V1D8_PEPAS</name>
<accession>A0A1W1V1D8</accession>
<dbReference type="RefSeq" id="WP_084230644.1">
    <property type="nucleotide sequence ID" value="NZ_FWWR01000009.1"/>
</dbReference>
<dbReference type="AlphaFoldDB" id="A0A1W1V1D8"/>
<proteinExistence type="predicted"/>
<gene>
    <name evidence="1" type="ORF">SAMN00017477_1031</name>
</gene>
<dbReference type="OrthoDB" id="9770443at2"/>
<keyword evidence="2" id="KW-1185">Reference proteome</keyword>
<protein>
    <submittedName>
        <fullName evidence="1">Lj928 prophage protein</fullName>
    </submittedName>
</protein>
<dbReference type="EMBL" id="FWWR01000009">
    <property type="protein sequence ID" value="SMB87148.1"/>
    <property type="molecule type" value="Genomic_DNA"/>
</dbReference>
<dbReference type="Proteomes" id="UP000192368">
    <property type="component" value="Unassembled WGS sequence"/>
</dbReference>
<sequence length="305" mass="34074">MPINTIEYSKLMMKQLDQQVVQGLTSGWMEANAGQVIYNGGDEVKIPNMSTVGLGNYDRDNGFVQGGVTLKWDTYKMTQDRGRTFQLDAMDVDESGFVATSANLIKIFQAEHVIPEIDAYRYSKIATIAEKASKTEKITITADNAISKIREHIRAIQDVIGIDSKLILTMPSSILALIEDSPKVSKSINVADFKQGGLNFKVKTIDEHVIRVVPSARLKTLYDVNDGKTGGQEAGGLKPNSEAKDINWIITPQNVPIAINKTDKLRVFTPDVNQKADAWKIDFRKYHDLWIKKHKENQIFVCTAE</sequence>
<evidence type="ECO:0000313" key="1">
    <source>
        <dbReference type="EMBL" id="SMB87148.1"/>
    </source>
</evidence>
<organism evidence="1 2">
    <name type="scientific">Peptoniphilus asaccharolyticus DSM 20463</name>
    <dbReference type="NCBI Taxonomy" id="573058"/>
    <lineage>
        <taxon>Bacteria</taxon>
        <taxon>Bacillati</taxon>
        <taxon>Bacillota</taxon>
        <taxon>Tissierellia</taxon>
        <taxon>Tissierellales</taxon>
        <taxon>Peptoniphilaceae</taxon>
        <taxon>Peptoniphilus</taxon>
    </lineage>
</organism>